<dbReference type="Proteomes" id="UP001198565">
    <property type="component" value="Unassembled WGS sequence"/>
</dbReference>
<accession>A0ABS7QYK7</accession>
<dbReference type="EMBL" id="JAINVZ010000012">
    <property type="protein sequence ID" value="MBY8886874.1"/>
    <property type="molecule type" value="Genomic_DNA"/>
</dbReference>
<sequence>MGDEKDALRELLHRAGLEVVGHGRAADARPAAAAWRPVIAGGADPVLAVPDDHPELVAELNRQWHRLAVEHDVINAEGEFLISVANQGCSCCARGHWTRVRLADRWDLAGLLGPKPGQPEFVAMSLEGESVLGSTTEEYAVWFVVVNPFPHWLEASARAQAAESPQERETGWGTVLRCKTASPGLRRAWRDGLARNRAAPASVLLRLLDVTPEERLPFWLIYRELPEEVVDAWVAHPEWRVRKGLGERRLLNAAQRAELFQDSDPGHRRLLLACAVDERLALTDATYSQLAADPSPRVRAELALHRDLPVRHLTELAVDPDPRVREAAVARAWVHLAPAARTALLVDPEAVVRAEAVLEQHRSFPLSAADFTVLPSDRHRERAACTCVLSRELAQGLVGSPDIKMRGAVARNPNLDAVFVALLSQDPEPHIRYLVSVRPDLTEAERSRIAIEFDPRARCRPLPWVREREDDAEAMRRCATSSHVMLRRSAAWSKNLPADVVDLLAHDDDWVVRLFLAEHCAQAPAELLLEMVRGWNGYSAAEMVSHPNFPRQGTACFADDPAPAVRMLALLDPESGPELVERFSRDPDSGVRCQALRDRRLSTASVIRLLDDPYQSVRDQAAADPRLPTRVLARLLYSTATADRAAANPAVPESVMHHLLER</sequence>
<dbReference type="RefSeq" id="WP_222979510.1">
    <property type="nucleotide sequence ID" value="NZ_JAINVZ010000012.1"/>
</dbReference>
<dbReference type="InterPro" id="IPR011989">
    <property type="entry name" value="ARM-like"/>
</dbReference>
<name>A0ABS7QYK7_9ACTN</name>
<protein>
    <submittedName>
        <fullName evidence="1">PE-PGRS family protein</fullName>
    </submittedName>
</protein>
<reference evidence="1 2" key="1">
    <citation type="submission" date="2021-08" db="EMBL/GenBank/DDBJ databases">
        <title>Streptomyces sp. PTM05 isolated from lichen.</title>
        <authorList>
            <person name="Somphong A."/>
            <person name="Phongsopitanun W."/>
            <person name="Tanasupawat S."/>
        </authorList>
    </citation>
    <scope>NUCLEOTIDE SEQUENCE [LARGE SCALE GENOMIC DNA]</scope>
    <source>
        <strain evidence="1 2">Ptm05</strain>
    </source>
</reference>
<comment type="caution">
    <text evidence="1">The sequence shown here is derived from an EMBL/GenBank/DDBJ whole genome shotgun (WGS) entry which is preliminary data.</text>
</comment>
<keyword evidence="2" id="KW-1185">Reference proteome</keyword>
<organism evidence="1 2">
    <name type="scientific">Streptantibioticus parmotrematis</name>
    <dbReference type="NCBI Taxonomy" id="2873249"/>
    <lineage>
        <taxon>Bacteria</taxon>
        <taxon>Bacillati</taxon>
        <taxon>Actinomycetota</taxon>
        <taxon>Actinomycetes</taxon>
        <taxon>Kitasatosporales</taxon>
        <taxon>Streptomycetaceae</taxon>
        <taxon>Streptantibioticus</taxon>
    </lineage>
</organism>
<gene>
    <name evidence="1" type="ORF">K7472_18705</name>
</gene>
<dbReference type="Gene3D" id="1.25.10.10">
    <property type="entry name" value="Leucine-rich Repeat Variant"/>
    <property type="match status" value="1"/>
</dbReference>
<proteinExistence type="predicted"/>
<evidence type="ECO:0000313" key="1">
    <source>
        <dbReference type="EMBL" id="MBY8886874.1"/>
    </source>
</evidence>
<evidence type="ECO:0000313" key="2">
    <source>
        <dbReference type="Proteomes" id="UP001198565"/>
    </source>
</evidence>